<feature type="domain" description="ABC transporter" evidence="10">
    <location>
        <begin position="33"/>
        <end position="273"/>
    </location>
</feature>
<evidence type="ECO:0000256" key="8">
    <source>
        <dbReference type="ARBA" id="ARBA00023136"/>
    </source>
</evidence>
<evidence type="ECO:0000256" key="1">
    <source>
        <dbReference type="ARBA" id="ARBA00004141"/>
    </source>
</evidence>
<comment type="similarity">
    <text evidence="2">Belongs to the ABC transporter superfamily. ABCG family. Eye pigment precursor importer (TC 3.A.1.204) subfamily.</text>
</comment>
<dbReference type="InterPro" id="IPR003439">
    <property type="entry name" value="ABC_transporter-like_ATP-bd"/>
</dbReference>
<keyword evidence="6" id="KW-0067">ATP-binding</keyword>
<keyword evidence="3" id="KW-0813">Transport</keyword>
<keyword evidence="8 9" id="KW-0472">Membrane</keyword>
<organism evidence="11 12">
    <name type="scientific">Aquatica leii</name>
    <dbReference type="NCBI Taxonomy" id="1421715"/>
    <lineage>
        <taxon>Eukaryota</taxon>
        <taxon>Metazoa</taxon>
        <taxon>Ecdysozoa</taxon>
        <taxon>Arthropoda</taxon>
        <taxon>Hexapoda</taxon>
        <taxon>Insecta</taxon>
        <taxon>Pterygota</taxon>
        <taxon>Neoptera</taxon>
        <taxon>Endopterygota</taxon>
        <taxon>Coleoptera</taxon>
        <taxon>Polyphaga</taxon>
        <taxon>Elateriformia</taxon>
        <taxon>Elateroidea</taxon>
        <taxon>Lampyridae</taxon>
        <taxon>Luciolinae</taxon>
        <taxon>Aquatica</taxon>
    </lineage>
</organism>
<reference evidence="12" key="1">
    <citation type="submission" date="2023-01" db="EMBL/GenBank/DDBJ databases">
        <title>Key to firefly adult light organ development and bioluminescence: homeobox transcription factors regulate luciferase expression and transportation to peroxisome.</title>
        <authorList>
            <person name="Fu X."/>
        </authorList>
    </citation>
    <scope>NUCLEOTIDE SEQUENCE [LARGE SCALE GENOMIC DNA]</scope>
</reference>
<evidence type="ECO:0000313" key="12">
    <source>
        <dbReference type="Proteomes" id="UP001353858"/>
    </source>
</evidence>
<name>A0AAN7PMT4_9COLE</name>
<keyword evidence="5" id="KW-0547">Nucleotide-binding</keyword>
<dbReference type="SMART" id="SM00382">
    <property type="entry name" value="AAA"/>
    <property type="match status" value="1"/>
</dbReference>
<protein>
    <recommendedName>
        <fullName evidence="10">ABC transporter domain-containing protein</fullName>
    </recommendedName>
</protein>
<dbReference type="GO" id="GO:0005524">
    <property type="term" value="F:ATP binding"/>
    <property type="evidence" value="ECO:0007669"/>
    <property type="project" value="UniProtKB-KW"/>
</dbReference>
<dbReference type="GO" id="GO:0016887">
    <property type="term" value="F:ATP hydrolysis activity"/>
    <property type="evidence" value="ECO:0007669"/>
    <property type="project" value="InterPro"/>
</dbReference>
<evidence type="ECO:0000256" key="9">
    <source>
        <dbReference type="SAM" id="Phobius"/>
    </source>
</evidence>
<dbReference type="InterPro" id="IPR003593">
    <property type="entry name" value="AAA+_ATPase"/>
</dbReference>
<accession>A0AAN7PMT4</accession>
<evidence type="ECO:0000256" key="3">
    <source>
        <dbReference type="ARBA" id="ARBA00022448"/>
    </source>
</evidence>
<comment type="caution">
    <text evidence="11">The sequence shown here is derived from an EMBL/GenBank/DDBJ whole genome shotgun (WGS) entry which is preliminary data.</text>
</comment>
<dbReference type="GO" id="GO:0005886">
    <property type="term" value="C:plasma membrane"/>
    <property type="evidence" value="ECO:0007669"/>
    <property type="project" value="TreeGrafter"/>
</dbReference>
<evidence type="ECO:0000256" key="6">
    <source>
        <dbReference type="ARBA" id="ARBA00022840"/>
    </source>
</evidence>
<feature type="transmembrane region" description="Helical" evidence="9">
    <location>
        <begin position="437"/>
        <end position="461"/>
    </location>
</feature>
<evidence type="ECO:0000256" key="5">
    <source>
        <dbReference type="ARBA" id="ARBA00022741"/>
    </source>
</evidence>
<keyword evidence="7 9" id="KW-1133">Transmembrane helix</keyword>
<dbReference type="InterPro" id="IPR027417">
    <property type="entry name" value="P-loop_NTPase"/>
</dbReference>
<dbReference type="CDD" id="cd03213">
    <property type="entry name" value="ABCG_EPDR"/>
    <property type="match status" value="1"/>
</dbReference>
<dbReference type="PROSITE" id="PS00211">
    <property type="entry name" value="ABC_TRANSPORTER_1"/>
    <property type="match status" value="1"/>
</dbReference>
<dbReference type="InterPro" id="IPR050352">
    <property type="entry name" value="ABCG_transporters"/>
</dbReference>
<sequence length="617" mass="68835">MTTLCNTPSEPKDGKKLLKKQLTRIAKTPPVNIEFQDLEYSVREGGFKRDQKNILKSISGKFSAGELTAILGPSGSGKTTLLNILAGYVTSGVTGTISVNGRPRNLKQFNKISAYIMQDDLLPQLMTVEELMMVATKLKLGDKITIENKKATINEILSVLGLDVCRNVRTEALSGGQRKRLSVALELVNNPPVIFLDEPTSGLDTVCIKQSIDIFEVLTAQGRTVICTIHQPPASIFQRFDQTYFLANGICVYNGSTPDIVPHLSSIGIVCPVTYTPAEYIIELVHDNDKYANDLSSTVQNGKLNKRTMNISRLISVPQFEKDMCEEILEKSNFNFPTSFWSQFYILYSRMLLQLSRNRTGMGLQLFSHCVAGGLLGSLFFGIGNNAEMAVENFFFCLSVLMFFIFTYLMTPALTYPSEIKILKREYFNRWYSLKPYYLAVTFQNMPLLLTLGILIILVTYGLSFQPVEASRFFYFAFAGLLLAVATEGLGLAVGSIFNVGNGTVVASSVAAPLIILCVYGMGYGSTIEPHMKIIMGISYVRFAVVAGMTAIFENRGPFDCFNEIYCYYKDPNQTLKDLGMLNASYGWNMLGLVKLIRNYGFDFFKRQQQGQKDDWS</sequence>
<feature type="transmembrane region" description="Helical" evidence="9">
    <location>
        <begin position="504"/>
        <end position="522"/>
    </location>
</feature>
<dbReference type="Pfam" id="PF00005">
    <property type="entry name" value="ABC_tran"/>
    <property type="match status" value="1"/>
</dbReference>
<keyword evidence="12" id="KW-1185">Reference proteome</keyword>
<dbReference type="PROSITE" id="PS50893">
    <property type="entry name" value="ABC_TRANSPORTER_2"/>
    <property type="match status" value="1"/>
</dbReference>
<dbReference type="GO" id="GO:0140359">
    <property type="term" value="F:ABC-type transporter activity"/>
    <property type="evidence" value="ECO:0007669"/>
    <property type="project" value="InterPro"/>
</dbReference>
<proteinExistence type="inferred from homology"/>
<feature type="transmembrane region" description="Helical" evidence="9">
    <location>
        <begin position="395"/>
        <end position="417"/>
    </location>
</feature>
<dbReference type="InterPro" id="IPR013525">
    <property type="entry name" value="ABC2_TM"/>
</dbReference>
<comment type="subcellular location">
    <subcellularLocation>
        <location evidence="1">Membrane</location>
        <topology evidence="1">Multi-pass membrane protein</topology>
    </subcellularLocation>
</comment>
<dbReference type="Gene3D" id="3.40.50.300">
    <property type="entry name" value="P-loop containing nucleotide triphosphate hydrolases"/>
    <property type="match status" value="1"/>
</dbReference>
<dbReference type="Proteomes" id="UP001353858">
    <property type="component" value="Unassembled WGS sequence"/>
</dbReference>
<dbReference type="PANTHER" id="PTHR48041">
    <property type="entry name" value="ABC TRANSPORTER G FAMILY MEMBER 28"/>
    <property type="match status" value="1"/>
</dbReference>
<gene>
    <name evidence="11" type="ORF">RN001_002767</name>
</gene>
<evidence type="ECO:0000313" key="11">
    <source>
        <dbReference type="EMBL" id="KAK4886496.1"/>
    </source>
</evidence>
<dbReference type="Pfam" id="PF19055">
    <property type="entry name" value="ABC2_membrane_7"/>
    <property type="match status" value="1"/>
</dbReference>
<evidence type="ECO:0000256" key="2">
    <source>
        <dbReference type="ARBA" id="ARBA00005814"/>
    </source>
</evidence>
<dbReference type="InterPro" id="IPR017871">
    <property type="entry name" value="ABC_transporter-like_CS"/>
</dbReference>
<feature type="transmembrane region" description="Helical" evidence="9">
    <location>
        <begin position="473"/>
        <end position="498"/>
    </location>
</feature>
<evidence type="ECO:0000256" key="7">
    <source>
        <dbReference type="ARBA" id="ARBA00022989"/>
    </source>
</evidence>
<keyword evidence="4 9" id="KW-0812">Transmembrane</keyword>
<evidence type="ECO:0000256" key="4">
    <source>
        <dbReference type="ARBA" id="ARBA00022692"/>
    </source>
</evidence>
<dbReference type="Pfam" id="PF01061">
    <property type="entry name" value="ABC2_membrane"/>
    <property type="match status" value="1"/>
</dbReference>
<dbReference type="SUPFAM" id="SSF52540">
    <property type="entry name" value="P-loop containing nucleoside triphosphate hydrolases"/>
    <property type="match status" value="1"/>
</dbReference>
<dbReference type="InterPro" id="IPR043926">
    <property type="entry name" value="ABCG_dom"/>
</dbReference>
<dbReference type="AlphaFoldDB" id="A0AAN7PMT4"/>
<dbReference type="EMBL" id="JARPUR010000001">
    <property type="protein sequence ID" value="KAK4886496.1"/>
    <property type="molecule type" value="Genomic_DNA"/>
</dbReference>
<dbReference type="FunFam" id="3.40.50.300:FF:001077">
    <property type="entry name" value="Uncharacterized protein, isoform A"/>
    <property type="match status" value="1"/>
</dbReference>
<feature type="transmembrane region" description="Helical" evidence="9">
    <location>
        <begin position="362"/>
        <end position="383"/>
    </location>
</feature>
<dbReference type="PANTHER" id="PTHR48041:SF105">
    <property type="entry name" value="FI02074P"/>
    <property type="match status" value="1"/>
</dbReference>
<evidence type="ECO:0000259" key="10">
    <source>
        <dbReference type="PROSITE" id="PS50893"/>
    </source>
</evidence>